<evidence type="ECO:0000313" key="3">
    <source>
        <dbReference type="Proteomes" id="UP001155034"/>
    </source>
</evidence>
<sequence>MSRDRQNGTATRMANAPKQEDTGPMPSSASGFNSWASFRFCVGPTVRSLLRTLDSNAEDGAMELLCLVGTVSTCLVESPFVVDGVERKNRRTVTSGPFL</sequence>
<name>A0A9X2R623_9BACT</name>
<protein>
    <submittedName>
        <fullName evidence="2">Uncharacterized protein</fullName>
    </submittedName>
</protein>
<evidence type="ECO:0000256" key="1">
    <source>
        <dbReference type="SAM" id="MobiDB-lite"/>
    </source>
</evidence>
<dbReference type="AlphaFoldDB" id="A0A9X2R623"/>
<evidence type="ECO:0000313" key="2">
    <source>
        <dbReference type="EMBL" id="MCS3864922.1"/>
    </source>
</evidence>
<organism evidence="2 3">
    <name type="scientific">Salinibacter ruber</name>
    <dbReference type="NCBI Taxonomy" id="146919"/>
    <lineage>
        <taxon>Bacteria</taxon>
        <taxon>Pseudomonadati</taxon>
        <taxon>Rhodothermota</taxon>
        <taxon>Rhodothermia</taxon>
        <taxon>Rhodothermales</taxon>
        <taxon>Salinibacteraceae</taxon>
        <taxon>Salinibacter</taxon>
    </lineage>
</organism>
<proteinExistence type="predicted"/>
<dbReference type="Proteomes" id="UP001155034">
    <property type="component" value="Unassembled WGS sequence"/>
</dbReference>
<feature type="region of interest" description="Disordered" evidence="1">
    <location>
        <begin position="1"/>
        <end position="29"/>
    </location>
</feature>
<accession>A0A9X2R623</accession>
<reference evidence="2" key="1">
    <citation type="submission" date="2022-08" db="EMBL/GenBank/DDBJ databases">
        <title>Genomic Encyclopedia of Type Strains, Phase V (KMG-V): Genome sequencing to study the core and pangenomes of soil and plant-associated prokaryotes.</title>
        <authorList>
            <person name="Whitman W."/>
        </authorList>
    </citation>
    <scope>NUCLEOTIDE SEQUENCE</scope>
    <source>
        <strain evidence="2">SP2016B</strain>
    </source>
</reference>
<comment type="caution">
    <text evidence="2">The sequence shown here is derived from an EMBL/GenBank/DDBJ whole genome shotgun (WGS) entry which is preliminary data.</text>
</comment>
<gene>
    <name evidence="2" type="ORF">GGP82_001471</name>
</gene>
<dbReference type="EMBL" id="JANTYZ010000003">
    <property type="protein sequence ID" value="MCS3864922.1"/>
    <property type="molecule type" value="Genomic_DNA"/>
</dbReference>